<dbReference type="GO" id="GO:0003700">
    <property type="term" value="F:DNA-binding transcription factor activity"/>
    <property type="evidence" value="ECO:0007669"/>
    <property type="project" value="InterPro"/>
</dbReference>
<evidence type="ECO:0000313" key="2">
    <source>
        <dbReference type="EMBL" id="KOA51056.1"/>
    </source>
</evidence>
<dbReference type="SUPFAM" id="SSF46785">
    <property type="entry name" value="Winged helix' DNA-binding domain"/>
    <property type="match status" value="2"/>
</dbReference>
<dbReference type="Pfam" id="PF13338">
    <property type="entry name" value="AbiEi_4"/>
    <property type="match status" value="1"/>
</dbReference>
<evidence type="ECO:0000259" key="1">
    <source>
        <dbReference type="Pfam" id="PF13338"/>
    </source>
</evidence>
<accession>A0AB34TAD3</accession>
<name>A0AB34TAD3_9BIFI</name>
<comment type="caution">
    <text evidence="2">The sequence shown here is derived from an EMBL/GenBank/DDBJ whole genome shotgun (WGS) entry which is preliminary data.</text>
</comment>
<organism evidence="2 3">
    <name type="scientific">Bifidobacterium animalis subsp. animalis MCC 0483</name>
    <dbReference type="NCBI Taxonomy" id="1365955"/>
    <lineage>
        <taxon>Bacteria</taxon>
        <taxon>Bacillati</taxon>
        <taxon>Actinomycetota</taxon>
        <taxon>Actinomycetes</taxon>
        <taxon>Bifidobacteriales</taxon>
        <taxon>Bifidobacteriaceae</taxon>
        <taxon>Bifidobacterium</taxon>
    </lineage>
</organism>
<dbReference type="Proteomes" id="UP000037239">
    <property type="component" value="Unassembled WGS sequence"/>
</dbReference>
<dbReference type="Gene3D" id="1.10.10.10">
    <property type="entry name" value="Winged helix-like DNA-binding domain superfamily/Winged helix DNA-binding domain"/>
    <property type="match status" value="2"/>
</dbReference>
<dbReference type="Pfam" id="PF13749">
    <property type="entry name" value="HATPase_c_4"/>
    <property type="match status" value="1"/>
</dbReference>
<dbReference type="PANTHER" id="PTHR30595:SF6">
    <property type="entry name" value="SCHLAFEN ALBA-2 DOMAIN-CONTAINING PROTEIN"/>
    <property type="match status" value="1"/>
</dbReference>
<evidence type="ECO:0000313" key="3">
    <source>
        <dbReference type="Proteomes" id="UP000037239"/>
    </source>
</evidence>
<dbReference type="InterPro" id="IPR038475">
    <property type="entry name" value="RecG_C_sf"/>
</dbReference>
<protein>
    <recommendedName>
        <fullName evidence="1">AbiEi antitoxin N-terminal domain-containing protein</fullName>
    </recommendedName>
</protein>
<dbReference type="AlphaFoldDB" id="A0AB34TAD3"/>
<proteinExistence type="predicted"/>
<dbReference type="EMBL" id="AWFK01000004">
    <property type="protein sequence ID" value="KOA51056.1"/>
    <property type="molecule type" value="Genomic_DNA"/>
</dbReference>
<dbReference type="Gene3D" id="3.30.565.60">
    <property type="match status" value="1"/>
</dbReference>
<reference evidence="2 3" key="1">
    <citation type="journal article" date="2015" name="Int J Genomics">
        <title>Comparative Genomics Revealed Genetic Diversity and Species/Strain-Level Differences in Carbohydrate Metabolism of Three Probiotic Bifidobacterial Species.</title>
        <authorList>
            <person name="Odamaki T."/>
            <person name="Horigome A."/>
            <person name="Sugahara H."/>
            <person name="Hashikura N."/>
            <person name="Minami J."/>
            <person name="Xiao J.Z."/>
            <person name="Abe F."/>
        </authorList>
    </citation>
    <scope>NUCLEOTIDE SEQUENCE [LARGE SCALE GENOMIC DNA]</scope>
    <source>
        <strain evidence="2 3">MCC 0483</strain>
    </source>
</reference>
<gene>
    <name evidence="2" type="ORF">BAAM0483_01980</name>
</gene>
<dbReference type="InterPro" id="IPR036388">
    <property type="entry name" value="WH-like_DNA-bd_sf"/>
</dbReference>
<feature type="domain" description="AbiEi antitoxin N-terminal" evidence="1">
    <location>
        <begin position="331"/>
        <end position="377"/>
    </location>
</feature>
<sequence>MLIGDSPSADQSLLELDDESLEKALELTVQVEGEAIPTLTGLLMLGREEALRRLVPTHEASFQALEGTSVKVNRDYHGPLLKIVDQISDLFDAWNPGTELTVGLFSRVVPAFDERAFREAIVNAFGHRDYSVIGRVLVSIDVEGLTVGSRGGFVEGINVRNLMTADPHGRNRTLMDVLKRCGLAERTGRGIDRIFEGSLNYGRPLPDYSSSNSQHVNVFIPRSAPDPMFVEMLAEERERTGKELSISGLLVLNMLKTEGECTFANLLDSLDINRSRLQTVLKQLQDGGLVESSGRGDARAFMLGAKAYKREGEEIAYVRRSGIDRIRYPELIMKLAQSQGAVSTSDIEQLLQVSSARAYYQLKKLVKQGRLERIGKGRNTRYVIKM</sequence>
<dbReference type="InterPro" id="IPR025159">
    <property type="entry name" value="AbiEi_N"/>
</dbReference>
<dbReference type="InterPro" id="IPR036390">
    <property type="entry name" value="WH_DNA-bd_sf"/>
</dbReference>
<dbReference type="PANTHER" id="PTHR30595">
    <property type="entry name" value="GLPR-RELATED TRANSCRIPTIONAL REPRESSOR"/>
    <property type="match status" value="1"/>
</dbReference>